<feature type="region of interest" description="Disordered" evidence="5">
    <location>
        <begin position="312"/>
        <end position="348"/>
    </location>
</feature>
<accession>A0AAN7ZXS9</accession>
<evidence type="ECO:0000313" key="7">
    <source>
        <dbReference type="EMBL" id="KAK5779761.1"/>
    </source>
</evidence>
<evidence type="ECO:0000256" key="1">
    <source>
        <dbReference type="ARBA" id="ARBA00009390"/>
    </source>
</evidence>
<dbReference type="GO" id="GO:0005829">
    <property type="term" value="C:cytosol"/>
    <property type="evidence" value="ECO:0007669"/>
    <property type="project" value="TreeGrafter"/>
</dbReference>
<sequence length="348" mass="41472">MSDSIEYDKLAQNFLQKWKDYILLYFRRPSDAQDINHFKQLISTNPIARDIANNARRLCHIYDNPEWQSKVFETLDLDLIYSNVDKMPLDHEDQYSDNLVKELLRYFKNDFFTWCNKPKCKQCGVDSYQEPIGTTASTIEEQRFQCGNVELYKCQRCNNITRFPRYNDPTKLLETKTGRCGEWCNLFMLILRSFGLEARYVINFEDHVWNEYYSPYLKKWVHLDSCEQSFDEPHIYSINWNKKMSYCIAYGKYEVVDVSKKYIVQNQLPRDKISDSNLNLVCRIITKQLQQGLNDSELYRVYCMEEQDYLNSRGNTQRKSSEIPREDRIGRKSGPKEWTTSRGEDGRT</sequence>
<dbReference type="EMBL" id="JAWIZZ010000046">
    <property type="protein sequence ID" value="KAK5779761.1"/>
    <property type="molecule type" value="Genomic_DNA"/>
</dbReference>
<dbReference type="GO" id="GO:0005634">
    <property type="term" value="C:nucleus"/>
    <property type="evidence" value="ECO:0007669"/>
    <property type="project" value="TreeGrafter"/>
</dbReference>
<dbReference type="GO" id="GO:0046872">
    <property type="term" value="F:metal ion binding"/>
    <property type="evidence" value="ECO:0007669"/>
    <property type="project" value="UniProtKB-KW"/>
</dbReference>
<dbReference type="Proteomes" id="UP001306508">
    <property type="component" value="Unassembled WGS sequence"/>
</dbReference>
<feature type="domain" description="Transglutaminase-like" evidence="6">
    <location>
        <begin position="172"/>
        <end position="227"/>
    </location>
</feature>
<feature type="compositionally biased region" description="Basic and acidic residues" evidence="5">
    <location>
        <begin position="319"/>
        <end position="330"/>
    </location>
</feature>
<dbReference type="SUPFAM" id="SSF54001">
    <property type="entry name" value="Cysteine proteinases"/>
    <property type="match status" value="1"/>
</dbReference>
<keyword evidence="8" id="KW-1185">Reference proteome</keyword>
<dbReference type="InterPro" id="IPR002931">
    <property type="entry name" value="Transglutaminase-like"/>
</dbReference>
<name>A0AAN7ZXS9_9SACH</name>
<evidence type="ECO:0000313" key="8">
    <source>
        <dbReference type="Proteomes" id="UP001306508"/>
    </source>
</evidence>
<dbReference type="PANTHER" id="PTHR12143:SF19">
    <property type="entry name" value="PEPTIDE-N(4)-(N-ACETYL-BETA-GLUCOSAMINYL)ASPARAGINE AMIDASE"/>
    <property type="match status" value="1"/>
</dbReference>
<keyword evidence="2" id="KW-0479">Metal-binding</keyword>
<evidence type="ECO:0000256" key="4">
    <source>
        <dbReference type="ARBA" id="ARBA00032858"/>
    </source>
</evidence>
<reference evidence="8" key="1">
    <citation type="submission" date="2023-07" db="EMBL/GenBank/DDBJ databases">
        <title>A draft genome of Kazachstania heterogenica Y-27499.</title>
        <authorList>
            <person name="Donic C."/>
            <person name="Kralova J.S."/>
            <person name="Fidel L."/>
            <person name="Ben-Dor S."/>
            <person name="Jung S."/>
        </authorList>
    </citation>
    <scope>NUCLEOTIDE SEQUENCE [LARGE SCALE GENOMIC DNA]</scope>
    <source>
        <strain evidence="8">Y27499</strain>
    </source>
</reference>
<comment type="similarity">
    <text evidence="1">Belongs to the transglutaminase-like superfamily. PNGase family.</text>
</comment>
<dbReference type="AlphaFoldDB" id="A0AAN7ZXS9"/>
<dbReference type="PANTHER" id="PTHR12143">
    <property type="entry name" value="PEPTIDE N-GLYCANASE PNGASE -RELATED"/>
    <property type="match status" value="1"/>
</dbReference>
<evidence type="ECO:0000259" key="6">
    <source>
        <dbReference type="SMART" id="SM00460"/>
    </source>
</evidence>
<dbReference type="Pfam" id="PF01841">
    <property type="entry name" value="Transglut_core"/>
    <property type="match status" value="1"/>
</dbReference>
<dbReference type="InterPro" id="IPR038765">
    <property type="entry name" value="Papain-like_cys_pep_sf"/>
</dbReference>
<dbReference type="SMART" id="SM00460">
    <property type="entry name" value="TGc"/>
    <property type="match status" value="1"/>
</dbReference>
<dbReference type="GO" id="GO:0006516">
    <property type="term" value="P:glycoprotein catabolic process"/>
    <property type="evidence" value="ECO:0007669"/>
    <property type="project" value="TreeGrafter"/>
</dbReference>
<protein>
    <recommendedName>
        <fullName evidence="4">Peptide:N-glycanase 1</fullName>
    </recommendedName>
</protein>
<gene>
    <name evidence="7" type="ORF">RI543_002883</name>
</gene>
<proteinExistence type="inferred from homology"/>
<dbReference type="InterPro" id="IPR050883">
    <property type="entry name" value="PNGase"/>
</dbReference>
<evidence type="ECO:0000256" key="5">
    <source>
        <dbReference type="SAM" id="MobiDB-lite"/>
    </source>
</evidence>
<dbReference type="Gene3D" id="2.20.25.10">
    <property type="match status" value="1"/>
</dbReference>
<dbReference type="GO" id="GO:0000224">
    <property type="term" value="F:peptide-N4-(N-acetyl-beta-glucosaminyl)asparagine amidase activity"/>
    <property type="evidence" value="ECO:0007669"/>
    <property type="project" value="TreeGrafter"/>
</dbReference>
<dbReference type="Gene3D" id="3.10.620.30">
    <property type="match status" value="1"/>
</dbReference>
<comment type="caution">
    <text evidence="7">The sequence shown here is derived from an EMBL/GenBank/DDBJ whole genome shotgun (WGS) entry which is preliminary data.</text>
</comment>
<evidence type="ECO:0000256" key="3">
    <source>
        <dbReference type="ARBA" id="ARBA00022833"/>
    </source>
</evidence>
<organism evidence="7 8">
    <name type="scientific">Arxiozyma heterogenica</name>
    <dbReference type="NCBI Taxonomy" id="278026"/>
    <lineage>
        <taxon>Eukaryota</taxon>
        <taxon>Fungi</taxon>
        <taxon>Dikarya</taxon>
        <taxon>Ascomycota</taxon>
        <taxon>Saccharomycotina</taxon>
        <taxon>Saccharomycetes</taxon>
        <taxon>Saccharomycetales</taxon>
        <taxon>Saccharomycetaceae</taxon>
        <taxon>Arxiozyma</taxon>
    </lineage>
</organism>
<keyword evidence="3" id="KW-0862">Zinc</keyword>
<evidence type="ECO:0000256" key="2">
    <source>
        <dbReference type="ARBA" id="ARBA00022723"/>
    </source>
</evidence>